<organism evidence="1 2">
    <name type="scientific">Marinomonas polaris DSM 16579</name>
    <dbReference type="NCBI Taxonomy" id="1122206"/>
    <lineage>
        <taxon>Bacteria</taxon>
        <taxon>Pseudomonadati</taxon>
        <taxon>Pseudomonadota</taxon>
        <taxon>Gammaproteobacteria</taxon>
        <taxon>Oceanospirillales</taxon>
        <taxon>Oceanospirillaceae</taxon>
        <taxon>Marinomonas</taxon>
    </lineage>
</organism>
<evidence type="ECO:0000313" key="1">
    <source>
        <dbReference type="EMBL" id="SHG34034.1"/>
    </source>
</evidence>
<dbReference type="STRING" id="1122206.SAMN02745753_03730"/>
<dbReference type="OrthoDB" id="5584931at2"/>
<sequence length="120" mass="13391">MAALAEFRIDIAPDVQQCPTLFIDRQLIHVAIEFCKETKIAEPPALSANEVPDELLEYIEGIAHGVKARLFAMPSKPWTQTHLVDYHQNKFVEAKADAKAVFLIGDNTNPITVQSKPFGF</sequence>
<reference evidence="2" key="1">
    <citation type="submission" date="2016-11" db="EMBL/GenBank/DDBJ databases">
        <authorList>
            <person name="Varghese N."/>
            <person name="Submissions S."/>
        </authorList>
    </citation>
    <scope>NUCLEOTIDE SEQUENCE [LARGE SCALE GENOMIC DNA]</scope>
    <source>
        <strain evidence="2">DSM 16579</strain>
    </source>
</reference>
<dbReference type="EMBL" id="FQVF01000020">
    <property type="protein sequence ID" value="SHG34034.1"/>
    <property type="molecule type" value="Genomic_DNA"/>
</dbReference>
<gene>
    <name evidence="1" type="ORF">SAMN02745753_03730</name>
</gene>
<dbReference type="RefSeq" id="WP_072841170.1">
    <property type="nucleotide sequence ID" value="NZ_FQVF01000020.1"/>
</dbReference>
<proteinExistence type="predicted"/>
<dbReference type="Proteomes" id="UP000184517">
    <property type="component" value="Unassembled WGS sequence"/>
</dbReference>
<keyword evidence="2" id="KW-1185">Reference proteome</keyword>
<accession>A0A1M5J0D7</accession>
<protein>
    <submittedName>
        <fullName evidence="1">Uncharacterized protein</fullName>
    </submittedName>
</protein>
<name>A0A1M5J0D7_9GAMM</name>
<dbReference type="AlphaFoldDB" id="A0A1M5J0D7"/>
<evidence type="ECO:0000313" key="2">
    <source>
        <dbReference type="Proteomes" id="UP000184517"/>
    </source>
</evidence>